<feature type="compositionally biased region" description="Polar residues" evidence="1">
    <location>
        <begin position="11"/>
        <end position="24"/>
    </location>
</feature>
<comment type="caution">
    <text evidence="2">The sequence shown here is derived from an EMBL/GenBank/DDBJ whole genome shotgun (WGS) entry which is preliminary data.</text>
</comment>
<dbReference type="Proteomes" id="UP000317881">
    <property type="component" value="Unassembled WGS sequence"/>
</dbReference>
<sequence length="58" mass="6078">MAEPTRYVLATQATGHAPSAQSATRRGGDGLSPPEPPSPHARHGINRRRSSMGQAVMA</sequence>
<protein>
    <submittedName>
        <fullName evidence="2">Uncharacterized protein</fullName>
    </submittedName>
</protein>
<dbReference type="RefSeq" id="WP_167529770.1">
    <property type="nucleotide sequence ID" value="NZ_BJND01000062.1"/>
</dbReference>
<name>A0A4Y3VS22_9ACTN</name>
<evidence type="ECO:0000256" key="1">
    <source>
        <dbReference type="SAM" id="MobiDB-lite"/>
    </source>
</evidence>
<gene>
    <name evidence="2" type="ORF">SSP24_66730</name>
</gene>
<feature type="compositionally biased region" description="Basic residues" evidence="1">
    <location>
        <begin position="40"/>
        <end position="50"/>
    </location>
</feature>
<organism evidence="2 3">
    <name type="scientific">Streptomyces spinoverrucosus</name>
    <dbReference type="NCBI Taxonomy" id="284043"/>
    <lineage>
        <taxon>Bacteria</taxon>
        <taxon>Bacillati</taxon>
        <taxon>Actinomycetota</taxon>
        <taxon>Actinomycetes</taxon>
        <taxon>Kitasatosporales</taxon>
        <taxon>Streptomycetaceae</taxon>
        <taxon>Streptomyces</taxon>
    </lineage>
</organism>
<dbReference type="AlphaFoldDB" id="A0A4Y3VS22"/>
<accession>A0A4Y3VS22</accession>
<proteinExistence type="predicted"/>
<keyword evidence="3" id="KW-1185">Reference proteome</keyword>
<reference evidence="2 3" key="1">
    <citation type="submission" date="2019-06" db="EMBL/GenBank/DDBJ databases">
        <title>Whole genome shotgun sequence of Streptomyces spinoverrucosus NBRC 14228.</title>
        <authorList>
            <person name="Hosoyama A."/>
            <person name="Uohara A."/>
            <person name="Ohji S."/>
            <person name="Ichikawa N."/>
        </authorList>
    </citation>
    <scope>NUCLEOTIDE SEQUENCE [LARGE SCALE GENOMIC DNA]</scope>
    <source>
        <strain evidence="2 3">NBRC 14228</strain>
    </source>
</reference>
<evidence type="ECO:0000313" key="3">
    <source>
        <dbReference type="Proteomes" id="UP000317881"/>
    </source>
</evidence>
<feature type="region of interest" description="Disordered" evidence="1">
    <location>
        <begin position="1"/>
        <end position="58"/>
    </location>
</feature>
<dbReference type="EMBL" id="BJND01000062">
    <property type="protein sequence ID" value="GEC09018.1"/>
    <property type="molecule type" value="Genomic_DNA"/>
</dbReference>
<evidence type="ECO:0000313" key="2">
    <source>
        <dbReference type="EMBL" id="GEC09018.1"/>
    </source>
</evidence>